<evidence type="ECO:0000256" key="3">
    <source>
        <dbReference type="SAM" id="SignalP"/>
    </source>
</evidence>
<dbReference type="Gene3D" id="2.60.120.10">
    <property type="entry name" value="Jelly Rolls"/>
    <property type="match status" value="2"/>
</dbReference>
<proteinExistence type="inferred from homology"/>
<protein>
    <recommendedName>
        <fullName evidence="4">Cupin type-1 domain-containing protein</fullName>
    </recommendedName>
</protein>
<dbReference type="PANTHER" id="PTHR31189">
    <property type="entry name" value="OS03G0336100 PROTEIN-RELATED"/>
    <property type="match status" value="1"/>
</dbReference>
<comment type="similarity">
    <text evidence="2">Belongs to the 7S seed storage protein family.</text>
</comment>
<dbReference type="InterPro" id="IPR014710">
    <property type="entry name" value="RmlC-like_jellyroll"/>
</dbReference>
<name>A0AAN9SDX7_PSOTE</name>
<evidence type="ECO:0000313" key="6">
    <source>
        <dbReference type="Proteomes" id="UP001386955"/>
    </source>
</evidence>
<evidence type="ECO:0000256" key="1">
    <source>
        <dbReference type="ARBA" id="ARBA00022729"/>
    </source>
</evidence>
<dbReference type="Proteomes" id="UP001386955">
    <property type="component" value="Unassembled WGS sequence"/>
</dbReference>
<keyword evidence="1 3" id="KW-0732">Signal</keyword>
<accession>A0AAN9SDX7</accession>
<dbReference type="PANTHER" id="PTHR31189:SF41">
    <property type="entry name" value="VICILIN C72"/>
    <property type="match status" value="1"/>
</dbReference>
<dbReference type="InterPro" id="IPR006045">
    <property type="entry name" value="Cupin_1"/>
</dbReference>
<evidence type="ECO:0000313" key="5">
    <source>
        <dbReference type="EMBL" id="KAK7394848.1"/>
    </source>
</evidence>
<keyword evidence="6" id="KW-1185">Reference proteome</keyword>
<sequence length="439" mass="50145">MMRMRFPLLLLLGIVFLASLSVSFGRQRHPDEEEQSSNNPFYISSDRLQTLFHNQYGQIRLLNSLHQRSNLLENLRDYALLEFKSKPNTLLLPHHLDAHFILLVLSGRAVVTLVNNDERNSYILEKDDALGIPAGTTYYVVNPDDNQNLRLIKLAIPVNKPGQIQQFFLSSTQYQQSYLQGFSNNILEASYNTELKEIKRVLFGEERQELEGVIVQLSKEQIRELSRNAKPSSSISSKDEPFNLKSRNPIYSNNFGKLFEVTPEKNPQLRQLNILLGSLYLNKGALMLPHYNSKAILILVVNEGKAKVESVGQREKEKQQQEKTREVQRYRAELSEDDIYLVPAAYPIALNATSNLNILAIGINAENNQRNFLAGEKDNVISHIHKPVIELAFPGPAQEVEKLIKNTRESYFADAQSQQRQDEERKRARSDRFASILGA</sequence>
<feature type="domain" description="Cupin type-1" evidence="4">
    <location>
        <begin position="41"/>
        <end position="199"/>
    </location>
</feature>
<dbReference type="SUPFAM" id="SSF51182">
    <property type="entry name" value="RmlC-like cupins"/>
    <property type="match status" value="2"/>
</dbReference>
<dbReference type="EMBL" id="JAYMYS010000004">
    <property type="protein sequence ID" value="KAK7394848.1"/>
    <property type="molecule type" value="Genomic_DNA"/>
</dbReference>
<evidence type="ECO:0000256" key="2">
    <source>
        <dbReference type="ARBA" id="ARBA00023597"/>
    </source>
</evidence>
<evidence type="ECO:0000259" key="4">
    <source>
        <dbReference type="SMART" id="SM00835"/>
    </source>
</evidence>
<organism evidence="5 6">
    <name type="scientific">Psophocarpus tetragonolobus</name>
    <name type="common">Winged bean</name>
    <name type="synonym">Dolichos tetragonolobus</name>
    <dbReference type="NCBI Taxonomy" id="3891"/>
    <lineage>
        <taxon>Eukaryota</taxon>
        <taxon>Viridiplantae</taxon>
        <taxon>Streptophyta</taxon>
        <taxon>Embryophyta</taxon>
        <taxon>Tracheophyta</taxon>
        <taxon>Spermatophyta</taxon>
        <taxon>Magnoliopsida</taxon>
        <taxon>eudicotyledons</taxon>
        <taxon>Gunneridae</taxon>
        <taxon>Pentapetalae</taxon>
        <taxon>rosids</taxon>
        <taxon>fabids</taxon>
        <taxon>Fabales</taxon>
        <taxon>Fabaceae</taxon>
        <taxon>Papilionoideae</taxon>
        <taxon>50 kb inversion clade</taxon>
        <taxon>NPAAA clade</taxon>
        <taxon>indigoferoid/millettioid clade</taxon>
        <taxon>Phaseoleae</taxon>
        <taxon>Psophocarpus</taxon>
    </lineage>
</organism>
<dbReference type="CDD" id="cd02244">
    <property type="entry name" value="cupin_7S_vicilin-like_N"/>
    <property type="match status" value="1"/>
</dbReference>
<reference evidence="5 6" key="1">
    <citation type="submission" date="2024-01" db="EMBL/GenBank/DDBJ databases">
        <title>The genomes of 5 underutilized Papilionoideae crops provide insights into root nodulation and disease resistanc.</title>
        <authorList>
            <person name="Jiang F."/>
        </authorList>
    </citation>
    <scope>NUCLEOTIDE SEQUENCE [LARGE SCALE GENOMIC DNA]</scope>
    <source>
        <strain evidence="5">DUOXIRENSHENG_FW03</strain>
        <tissue evidence="5">Leaves</tissue>
    </source>
</reference>
<dbReference type="SMART" id="SM00835">
    <property type="entry name" value="Cupin_1"/>
    <property type="match status" value="2"/>
</dbReference>
<feature type="domain" description="Cupin type-1" evidence="4">
    <location>
        <begin position="242"/>
        <end position="401"/>
    </location>
</feature>
<gene>
    <name evidence="5" type="ORF">VNO78_15389</name>
</gene>
<dbReference type="Pfam" id="PF00190">
    <property type="entry name" value="Cupin_1"/>
    <property type="match status" value="2"/>
</dbReference>
<dbReference type="AlphaFoldDB" id="A0AAN9SDX7"/>
<dbReference type="InterPro" id="IPR011051">
    <property type="entry name" value="RmlC_Cupin_sf"/>
</dbReference>
<comment type="caution">
    <text evidence="5">The sequence shown here is derived from an EMBL/GenBank/DDBJ whole genome shotgun (WGS) entry which is preliminary data.</text>
</comment>
<dbReference type="CDD" id="cd02245">
    <property type="entry name" value="cupin_7S_vicilin-like_C"/>
    <property type="match status" value="1"/>
</dbReference>
<feature type="signal peptide" evidence="3">
    <location>
        <begin position="1"/>
        <end position="25"/>
    </location>
</feature>
<dbReference type="InterPro" id="IPR050253">
    <property type="entry name" value="Seed_Storage-Functional"/>
</dbReference>
<feature type="chain" id="PRO_5042939588" description="Cupin type-1 domain-containing protein" evidence="3">
    <location>
        <begin position="26"/>
        <end position="439"/>
    </location>
</feature>